<accession>A0A0S4LN95</accession>
<gene>
    <name evidence="1" type="ORF">COMA2_30300</name>
</gene>
<reference evidence="2" key="1">
    <citation type="submission" date="2015-10" db="EMBL/GenBank/DDBJ databases">
        <authorList>
            <person name="Luecker S."/>
            <person name="Luecker S."/>
        </authorList>
    </citation>
    <scope>NUCLEOTIDE SEQUENCE [LARGE SCALE GENOMIC DNA]</scope>
</reference>
<name>A0A0S4LN95_9BACT</name>
<evidence type="ECO:0000313" key="1">
    <source>
        <dbReference type="EMBL" id="CUS37492.1"/>
    </source>
</evidence>
<protein>
    <submittedName>
        <fullName evidence="1">Uncharacterized protein</fullName>
    </submittedName>
</protein>
<proteinExistence type="predicted"/>
<dbReference type="Proteomes" id="UP000198736">
    <property type="component" value="Unassembled WGS sequence"/>
</dbReference>
<dbReference type="EMBL" id="CZPZ01000023">
    <property type="protein sequence ID" value="CUS37492.1"/>
    <property type="molecule type" value="Genomic_DNA"/>
</dbReference>
<organism evidence="1 2">
    <name type="scientific">Candidatus Nitrospira nitrificans</name>
    <dbReference type="NCBI Taxonomy" id="1742973"/>
    <lineage>
        <taxon>Bacteria</taxon>
        <taxon>Pseudomonadati</taxon>
        <taxon>Nitrospirota</taxon>
        <taxon>Nitrospiria</taxon>
        <taxon>Nitrospirales</taxon>
        <taxon>Nitrospiraceae</taxon>
        <taxon>Nitrospira</taxon>
    </lineage>
</organism>
<evidence type="ECO:0000313" key="2">
    <source>
        <dbReference type="Proteomes" id="UP000198736"/>
    </source>
</evidence>
<sequence length="66" mass="7633">MLTNFLANIYGELVIDIGGQLAKDAQTSAFPMGVWWRNRWSLPFPLGRATLCHMKSSFRYLREAWV</sequence>
<keyword evidence="2" id="KW-1185">Reference proteome</keyword>
<dbReference type="AlphaFoldDB" id="A0A0S4LN95"/>